<dbReference type="InterPro" id="IPR029063">
    <property type="entry name" value="SAM-dependent_MTases_sf"/>
</dbReference>
<dbReference type="CDD" id="cd02440">
    <property type="entry name" value="AdoMet_MTases"/>
    <property type="match status" value="1"/>
</dbReference>
<keyword evidence="2 6" id="KW-0489">Methyltransferase</keyword>
<gene>
    <name evidence="6" type="ORF">GZ085_11570</name>
</gene>
<evidence type="ECO:0000256" key="2">
    <source>
        <dbReference type="ARBA" id="ARBA00022603"/>
    </source>
</evidence>
<evidence type="ECO:0000256" key="1">
    <source>
        <dbReference type="ARBA" id="ARBA00022428"/>
    </source>
</evidence>
<dbReference type="GO" id="GO:0032259">
    <property type="term" value="P:methylation"/>
    <property type="evidence" value="ECO:0007669"/>
    <property type="project" value="UniProtKB-KW"/>
</dbReference>
<reference evidence="6 7" key="1">
    <citation type="submission" date="2019-09" db="EMBL/GenBank/DDBJ databases">
        <title>H2 Metabolism Revealed by Metagenomic Analysis in Subglacial Sediment of East Antarctica.</title>
        <authorList>
            <person name="Yang Z."/>
            <person name="Zhang Y."/>
            <person name="Lv Y."/>
            <person name="Yan W."/>
            <person name="Xiao X."/>
            <person name="Sun B."/>
            <person name="Ma H."/>
        </authorList>
    </citation>
    <scope>NUCLEOTIDE SEQUENCE [LARGE SCALE GENOMIC DNA]</scope>
    <source>
        <strain evidence="6">Bin2_2</strain>
    </source>
</reference>
<dbReference type="Pfam" id="PF13649">
    <property type="entry name" value="Methyltransf_25"/>
    <property type="match status" value="1"/>
</dbReference>
<name>A0A7C9P931_9PROT</name>
<evidence type="ECO:0000256" key="4">
    <source>
        <dbReference type="ARBA" id="ARBA00022691"/>
    </source>
</evidence>
<organism evidence="6 7">
    <name type="scientific">Sulfuriferula multivorans</name>
    <dbReference type="NCBI Taxonomy" id="1559896"/>
    <lineage>
        <taxon>Bacteria</taxon>
        <taxon>Pseudomonadati</taxon>
        <taxon>Pseudomonadota</taxon>
        <taxon>Betaproteobacteria</taxon>
        <taxon>Nitrosomonadales</taxon>
        <taxon>Sulfuricellaceae</taxon>
        <taxon>Sulfuriferula</taxon>
    </lineage>
</organism>
<proteinExistence type="predicted"/>
<evidence type="ECO:0000259" key="5">
    <source>
        <dbReference type="Pfam" id="PF13649"/>
    </source>
</evidence>
<dbReference type="EMBL" id="JAAFGW010000192">
    <property type="protein sequence ID" value="NDP48998.1"/>
    <property type="molecule type" value="Genomic_DNA"/>
</dbReference>
<dbReference type="GO" id="GO:0008168">
    <property type="term" value="F:methyltransferase activity"/>
    <property type="evidence" value="ECO:0007669"/>
    <property type="project" value="UniProtKB-KW"/>
</dbReference>
<dbReference type="GO" id="GO:0009234">
    <property type="term" value="P:menaquinone biosynthetic process"/>
    <property type="evidence" value="ECO:0007669"/>
    <property type="project" value="UniProtKB-KW"/>
</dbReference>
<dbReference type="Proteomes" id="UP000483432">
    <property type="component" value="Unassembled WGS sequence"/>
</dbReference>
<dbReference type="Gene3D" id="3.40.50.150">
    <property type="entry name" value="Vaccinia Virus protein VP39"/>
    <property type="match status" value="1"/>
</dbReference>
<dbReference type="AlphaFoldDB" id="A0A7C9P931"/>
<evidence type="ECO:0000313" key="7">
    <source>
        <dbReference type="Proteomes" id="UP000483432"/>
    </source>
</evidence>
<keyword evidence="4" id="KW-0949">S-adenosyl-L-methionine</keyword>
<comment type="caution">
    <text evidence="6">The sequence shown here is derived from an EMBL/GenBank/DDBJ whole genome shotgun (WGS) entry which is preliminary data.</text>
</comment>
<dbReference type="PANTHER" id="PTHR43464">
    <property type="entry name" value="METHYLTRANSFERASE"/>
    <property type="match status" value="1"/>
</dbReference>
<protein>
    <submittedName>
        <fullName evidence="6">Class I SAM-dependent methyltransferase</fullName>
    </submittedName>
</protein>
<dbReference type="InterPro" id="IPR041698">
    <property type="entry name" value="Methyltransf_25"/>
</dbReference>
<keyword evidence="3 6" id="KW-0808">Transferase</keyword>
<evidence type="ECO:0000256" key="3">
    <source>
        <dbReference type="ARBA" id="ARBA00022679"/>
    </source>
</evidence>
<dbReference type="PANTHER" id="PTHR43464:SF19">
    <property type="entry name" value="UBIQUINONE BIOSYNTHESIS O-METHYLTRANSFERASE, MITOCHONDRIAL"/>
    <property type="match status" value="1"/>
</dbReference>
<keyword evidence="1" id="KW-0474">Menaquinone biosynthesis</keyword>
<evidence type="ECO:0000313" key="6">
    <source>
        <dbReference type="EMBL" id="NDP48998.1"/>
    </source>
</evidence>
<dbReference type="SUPFAM" id="SSF53335">
    <property type="entry name" value="S-adenosyl-L-methionine-dependent methyltransferases"/>
    <property type="match status" value="1"/>
</dbReference>
<dbReference type="InterPro" id="IPR004033">
    <property type="entry name" value="UbiE/COQ5_MeTrFase"/>
</dbReference>
<sequence length="274" mass="29854">MDTQTRQFKLKEIFNVAAVGYDNPALRFFVQAANRLADSMALTGSEHILDVACGTGAVSLACAERLGQGRVTGVDLSEGMLEKARAKAALRQLDNVSFQCTDLDSMDFGGAVFDGACCGFGVFFLPDMEAAIRVIAGHVRPGGAIGITSFAGEVMEPLATAFIERIQGYGVEVPPLSWKRLDEVEKHQALYASTGVNQVTTEAVQVGYFLTGFDEWWDVLWFSGFRGMLNQISESELARFKQDHQIEIERFATDGGIWLNVEVLMSVGHKPQAG</sequence>
<accession>A0A7C9P931</accession>
<feature type="domain" description="Methyltransferase" evidence="5">
    <location>
        <begin position="48"/>
        <end position="143"/>
    </location>
</feature>
<dbReference type="PROSITE" id="PS51608">
    <property type="entry name" value="SAM_MT_UBIE"/>
    <property type="match status" value="1"/>
</dbReference>